<keyword evidence="6" id="KW-0805">Transcription regulation</keyword>
<dbReference type="EC" id="3.1.1.-" evidence="11"/>
<dbReference type="PROSITE" id="PS00463">
    <property type="entry name" value="ZN2_CY6_FUNGAL_1"/>
    <property type="match status" value="1"/>
</dbReference>
<dbReference type="InterPro" id="IPR052360">
    <property type="entry name" value="Transcr_Regulatory_Proteins"/>
</dbReference>
<dbReference type="AlphaFoldDB" id="A0A444RWA9"/>
<keyword evidence="9" id="KW-0804">Transcription</keyword>
<evidence type="ECO:0000256" key="10">
    <source>
        <dbReference type="ARBA" id="ARBA00023242"/>
    </source>
</evidence>
<dbReference type="Gene3D" id="4.10.240.10">
    <property type="entry name" value="Zn(2)-C6 fungal-type DNA-binding domain"/>
    <property type="match status" value="1"/>
</dbReference>
<dbReference type="PANTHER" id="PTHR36206">
    <property type="entry name" value="ASPERCRYPTIN BIOSYNTHESIS CLUSTER-SPECIFIC TRANSCRIPTION REGULATOR ATNN-RELATED"/>
    <property type="match status" value="1"/>
</dbReference>
<evidence type="ECO:0000256" key="7">
    <source>
        <dbReference type="ARBA" id="ARBA00023125"/>
    </source>
</evidence>
<evidence type="ECO:0000313" key="14">
    <source>
        <dbReference type="Proteomes" id="UP000288725"/>
    </source>
</evidence>
<keyword evidence="3" id="KW-0732">Signal</keyword>
<proteinExistence type="inferred from homology"/>
<dbReference type="PROSITE" id="PS50048">
    <property type="entry name" value="ZN2_CY6_FUNGAL_2"/>
    <property type="match status" value="1"/>
</dbReference>
<evidence type="ECO:0000256" key="2">
    <source>
        <dbReference type="ARBA" id="ARBA00022723"/>
    </source>
</evidence>
<reference evidence="13 14" key="1">
    <citation type="submission" date="2018-12" db="EMBL/GenBank/DDBJ databases">
        <title>Genome of Verticillium dahliae isolate Getta Getta.</title>
        <authorList>
            <person name="Gardiner D.M."/>
        </authorList>
    </citation>
    <scope>NUCLEOTIDE SEQUENCE [LARGE SCALE GENOMIC DNA]</scope>
    <source>
        <strain evidence="13 14">Getta Getta</strain>
    </source>
</reference>
<keyword evidence="7" id="KW-0238">DNA-binding</keyword>
<evidence type="ECO:0000256" key="9">
    <source>
        <dbReference type="ARBA" id="ARBA00023163"/>
    </source>
</evidence>
<feature type="domain" description="Zn(2)-C6 fungal-type" evidence="12">
    <location>
        <begin position="10"/>
        <end position="38"/>
    </location>
</feature>
<dbReference type="SMART" id="SM00066">
    <property type="entry name" value="GAL4"/>
    <property type="match status" value="1"/>
</dbReference>
<comment type="caution">
    <text evidence="13">The sequence shown here is derived from an EMBL/GenBank/DDBJ whole genome shotgun (WGS) entry which is preliminary data.</text>
</comment>
<dbReference type="InterPro" id="IPR036864">
    <property type="entry name" value="Zn2-C6_fun-type_DNA-bd_sf"/>
</dbReference>
<keyword evidence="4 11" id="KW-0378">Hydrolase</keyword>
<dbReference type="SUPFAM" id="SSF57701">
    <property type="entry name" value="Zn2/Cys6 DNA-binding domain"/>
    <property type="match status" value="1"/>
</dbReference>
<sequence>MAHGTKVRTGCLTCKKRKIKCDEAKPACARCTSTSRQCAGYEMEHQRSPQERSLAWYRPHQLIAHDQKEGRAFHYFARVVGPALSGPQDAYFWTHLVMQFGHFAPAERHAVLAISSLHEDFQNGKRITSELPGNPFALKHYNASLRHIQAAQDESLVLLTCVLYLCVAFLLGDIDSVTRHCRYGIAIIAESGCSGWARDHLLPIFRRLHASPFAARAFRQGAALPLDFDMTSDLANTHPFVTVLEAEASLCDLKNRTHEIAPIGPSSRQARLNPDPALRAHCKVLLDRWFDRVTPLLESPASSPAERCLLCHLRASHEMLRILVDIGGEGSEMSFDRHTESFRTIMELAEEAAALKVAPLVSRQPQRACFTFEPGLLPILAFTSRRCRDLPIRLKALTLMGNIVAAKEGLFDVGTMYRVGRRVTEMEHGMSLEDCVRAVEERDVPYPPEAMRIFAADFDRNLRVLKGPDGQMTYRRSINMLVRTPEGPRVVASEYLTDDMPIHWGGGLAINSQKADIPTGVIVGALSGIADGGFGSFDSQWDSVFLLANNTINWQSVYMFGYQAHHELATLGKEFARNLYAVNVTEKVFSYYQGCSEGGREGWSQLQRFGEQFDGAAIGAPAFRYG</sequence>
<dbReference type="Pfam" id="PF07519">
    <property type="entry name" value="Tannase"/>
    <property type="match status" value="1"/>
</dbReference>
<gene>
    <name evidence="13" type="ORF">VDGE_02744</name>
</gene>
<organism evidence="13 14">
    <name type="scientific">Verticillium dahliae</name>
    <name type="common">Verticillium wilt</name>
    <dbReference type="NCBI Taxonomy" id="27337"/>
    <lineage>
        <taxon>Eukaryota</taxon>
        <taxon>Fungi</taxon>
        <taxon>Dikarya</taxon>
        <taxon>Ascomycota</taxon>
        <taxon>Pezizomycotina</taxon>
        <taxon>Sordariomycetes</taxon>
        <taxon>Hypocreomycetidae</taxon>
        <taxon>Glomerellales</taxon>
        <taxon>Plectosphaerellaceae</taxon>
        <taxon>Verticillium</taxon>
    </lineage>
</organism>
<dbReference type="GO" id="GO:0008270">
    <property type="term" value="F:zinc ion binding"/>
    <property type="evidence" value="ECO:0007669"/>
    <property type="project" value="InterPro"/>
</dbReference>
<keyword evidence="8" id="KW-1015">Disulfide bond</keyword>
<dbReference type="InterPro" id="IPR011118">
    <property type="entry name" value="Tannase/feruloyl_esterase"/>
</dbReference>
<evidence type="ECO:0000256" key="4">
    <source>
        <dbReference type="ARBA" id="ARBA00022801"/>
    </source>
</evidence>
<evidence type="ECO:0000256" key="3">
    <source>
        <dbReference type="ARBA" id="ARBA00022729"/>
    </source>
</evidence>
<keyword evidence="2" id="KW-0479">Metal-binding</keyword>
<dbReference type="Proteomes" id="UP000288725">
    <property type="component" value="Chromosome 3"/>
</dbReference>
<evidence type="ECO:0000256" key="6">
    <source>
        <dbReference type="ARBA" id="ARBA00023015"/>
    </source>
</evidence>
<dbReference type="PANTHER" id="PTHR36206:SF12">
    <property type="entry name" value="ASPERCRYPTIN BIOSYNTHESIS CLUSTER-SPECIFIC TRANSCRIPTION REGULATOR ATNN-RELATED"/>
    <property type="match status" value="1"/>
</dbReference>
<evidence type="ECO:0000256" key="11">
    <source>
        <dbReference type="RuleBase" id="RU361238"/>
    </source>
</evidence>
<dbReference type="GO" id="GO:0052689">
    <property type="term" value="F:carboxylic ester hydrolase activity"/>
    <property type="evidence" value="ECO:0007669"/>
    <property type="project" value="UniProtKB-KW"/>
</dbReference>
<dbReference type="Pfam" id="PF00172">
    <property type="entry name" value="Zn_clus"/>
    <property type="match status" value="1"/>
</dbReference>
<dbReference type="GO" id="GO:0003677">
    <property type="term" value="F:DNA binding"/>
    <property type="evidence" value="ECO:0007669"/>
    <property type="project" value="UniProtKB-KW"/>
</dbReference>
<evidence type="ECO:0000259" key="12">
    <source>
        <dbReference type="PROSITE" id="PS50048"/>
    </source>
</evidence>
<name>A0A444RWA9_VERDA</name>
<keyword evidence="10" id="KW-0539">Nucleus</keyword>
<comment type="similarity">
    <text evidence="11">Belongs to the tannase family.</text>
</comment>
<keyword evidence="1" id="KW-0719">Serine esterase</keyword>
<evidence type="ECO:0000256" key="5">
    <source>
        <dbReference type="ARBA" id="ARBA00022833"/>
    </source>
</evidence>
<dbReference type="CDD" id="cd00067">
    <property type="entry name" value="GAL4"/>
    <property type="match status" value="1"/>
</dbReference>
<protein>
    <recommendedName>
        <fullName evidence="11">Carboxylic ester hydrolase</fullName>
        <ecNumber evidence="11">3.1.1.-</ecNumber>
    </recommendedName>
</protein>
<dbReference type="GO" id="GO:0000981">
    <property type="term" value="F:DNA-binding transcription factor activity, RNA polymerase II-specific"/>
    <property type="evidence" value="ECO:0007669"/>
    <property type="project" value="InterPro"/>
</dbReference>
<keyword evidence="5" id="KW-0862">Zinc</keyword>
<dbReference type="EMBL" id="RSDZ01000064">
    <property type="protein sequence ID" value="RXG45440.1"/>
    <property type="molecule type" value="Genomic_DNA"/>
</dbReference>
<evidence type="ECO:0000256" key="1">
    <source>
        <dbReference type="ARBA" id="ARBA00022487"/>
    </source>
</evidence>
<evidence type="ECO:0000256" key="8">
    <source>
        <dbReference type="ARBA" id="ARBA00023157"/>
    </source>
</evidence>
<accession>A0A444RWA9</accession>
<dbReference type="InterPro" id="IPR001138">
    <property type="entry name" value="Zn2Cys6_DnaBD"/>
</dbReference>
<evidence type="ECO:0000313" key="13">
    <source>
        <dbReference type="EMBL" id="RXG45440.1"/>
    </source>
</evidence>